<dbReference type="InterPro" id="IPR051534">
    <property type="entry name" value="CBASS_pafABC_assoc_protein"/>
</dbReference>
<protein>
    <submittedName>
        <fullName evidence="3">Uncharacterized protein</fullName>
    </submittedName>
</protein>
<organism evidence="3 4">
    <name type="scientific">Geothermobacter hydrogeniphilus</name>
    <dbReference type="NCBI Taxonomy" id="1969733"/>
    <lineage>
        <taxon>Bacteria</taxon>
        <taxon>Pseudomonadati</taxon>
        <taxon>Thermodesulfobacteriota</taxon>
        <taxon>Desulfuromonadia</taxon>
        <taxon>Desulfuromonadales</taxon>
        <taxon>Geothermobacteraceae</taxon>
        <taxon>Geothermobacter</taxon>
    </lineage>
</organism>
<dbReference type="Pfam" id="PF13280">
    <property type="entry name" value="WYL"/>
    <property type="match status" value="1"/>
</dbReference>
<dbReference type="PROSITE" id="PS52050">
    <property type="entry name" value="WYL"/>
    <property type="match status" value="1"/>
</dbReference>
<gene>
    <name evidence="3" type="ORF">B5V00_06940</name>
</gene>
<feature type="domain" description="WYL" evidence="1">
    <location>
        <begin position="149"/>
        <end position="217"/>
    </location>
</feature>
<dbReference type="InterPro" id="IPR057727">
    <property type="entry name" value="WCX_dom"/>
</dbReference>
<evidence type="ECO:0000259" key="1">
    <source>
        <dbReference type="Pfam" id="PF13280"/>
    </source>
</evidence>
<keyword evidence="4" id="KW-1185">Reference proteome</keyword>
<evidence type="ECO:0000313" key="3">
    <source>
        <dbReference type="EMBL" id="ORJ61362.1"/>
    </source>
</evidence>
<sequence>METLLRHWQMLRLIPRYPRRISTSELEQHLADRGYTTTRRTIQRDLDKFSREFPLVNDGHKPSGWSWQQDAEVFDVPGMDSSAALTLRMVESFILRMLPGQCVRSLDGHFKRATTILDELSDSGHSRWPEKVKLVSRTQPLLPPDIREQVLDVVTEALFRDRCFNGSYRAAVDNREKQMLFHPLGLVFSDAVIYLVARIDGYADVRHYALHRFISAELLEQPVERPDGFDLDRHIRAGRFEWPIEEGRSIRLRARFDAEISRHLEERRLSEDQAITADGDDRILLEATVLDSHQLRWWLLGFGDQVEVLEPQTLRREFQKISQRLCNIYQ</sequence>
<dbReference type="PANTHER" id="PTHR34580">
    <property type="match status" value="1"/>
</dbReference>
<name>A0A1X0Y8C0_9BACT</name>
<dbReference type="PANTHER" id="PTHR34580:SF1">
    <property type="entry name" value="PROTEIN PAFC"/>
    <property type="match status" value="1"/>
</dbReference>
<dbReference type="Pfam" id="PF25583">
    <property type="entry name" value="WCX"/>
    <property type="match status" value="1"/>
</dbReference>
<proteinExistence type="predicted"/>
<dbReference type="RefSeq" id="WP_085010041.1">
    <property type="nucleotide sequence ID" value="NZ_NAAD01000006.1"/>
</dbReference>
<accession>A0A1X0Y8C0</accession>
<dbReference type="OrthoDB" id="5417724at2"/>
<dbReference type="InterPro" id="IPR026881">
    <property type="entry name" value="WYL_dom"/>
</dbReference>
<evidence type="ECO:0000313" key="4">
    <source>
        <dbReference type="Proteomes" id="UP000193136"/>
    </source>
</evidence>
<comment type="caution">
    <text evidence="3">The sequence shown here is derived from an EMBL/GenBank/DDBJ whole genome shotgun (WGS) entry which is preliminary data.</text>
</comment>
<dbReference type="Proteomes" id="UP000193136">
    <property type="component" value="Unassembled WGS sequence"/>
</dbReference>
<dbReference type="STRING" id="1969733.B5V00_06940"/>
<feature type="domain" description="WCX" evidence="2">
    <location>
        <begin position="250"/>
        <end position="324"/>
    </location>
</feature>
<reference evidence="3 4" key="1">
    <citation type="submission" date="2017-03" db="EMBL/GenBank/DDBJ databases">
        <title>Genome sequence of Geothermobacter sp. EPR-M, Deep-Sea Iron Reducer.</title>
        <authorList>
            <person name="Tully B."/>
            <person name="Savalia P."/>
            <person name="Abuyen K."/>
            <person name="Baughan C."/>
            <person name="Romero E."/>
            <person name="Ronkowski C."/>
            <person name="Torres B."/>
            <person name="Tremblay J."/>
            <person name="Trujillo A."/>
            <person name="Tyler M."/>
            <person name="Perez-Rodriguez I."/>
            <person name="Amend J."/>
        </authorList>
    </citation>
    <scope>NUCLEOTIDE SEQUENCE [LARGE SCALE GENOMIC DNA]</scope>
    <source>
        <strain evidence="3 4">EPR-M</strain>
    </source>
</reference>
<dbReference type="AlphaFoldDB" id="A0A1X0Y8C0"/>
<evidence type="ECO:0000259" key="2">
    <source>
        <dbReference type="Pfam" id="PF25583"/>
    </source>
</evidence>
<dbReference type="EMBL" id="NAAD01000006">
    <property type="protein sequence ID" value="ORJ61362.1"/>
    <property type="molecule type" value="Genomic_DNA"/>
</dbReference>